<evidence type="ECO:0000256" key="2">
    <source>
        <dbReference type="ARBA" id="ARBA00022946"/>
    </source>
</evidence>
<name>I3IVY4_ORENI</name>
<comment type="similarity">
    <text evidence="6">Belongs to the bacterial ribosomal protein bS18 family. Mitochondrion-specific ribosomal protein mL66 subfamily.</text>
</comment>
<dbReference type="InterPro" id="IPR036870">
    <property type="entry name" value="Ribosomal_bS18_sf"/>
</dbReference>
<keyword evidence="4" id="KW-0496">Mitochondrion</keyword>
<keyword evidence="5" id="KW-0687">Ribonucleoprotein</keyword>
<evidence type="ECO:0000256" key="6">
    <source>
        <dbReference type="ARBA" id="ARBA00061060"/>
    </source>
</evidence>
<protein>
    <recommendedName>
        <fullName evidence="7">Large ribosomal subunit protein mL66</fullName>
    </recommendedName>
</protein>
<dbReference type="GeneTree" id="ENSGT00390000006493"/>
<dbReference type="GO" id="GO:0005763">
    <property type="term" value="C:mitochondrial small ribosomal subunit"/>
    <property type="evidence" value="ECO:0007669"/>
    <property type="project" value="TreeGrafter"/>
</dbReference>
<evidence type="ECO:0000256" key="4">
    <source>
        <dbReference type="ARBA" id="ARBA00023128"/>
    </source>
</evidence>
<dbReference type="OMA" id="LPDHRPK"/>
<dbReference type="InterPro" id="IPR001648">
    <property type="entry name" value="Ribosomal_bS18"/>
</dbReference>
<evidence type="ECO:0000313" key="9">
    <source>
        <dbReference type="Proteomes" id="UP000005207"/>
    </source>
</evidence>
<dbReference type="GO" id="GO:0003735">
    <property type="term" value="F:structural constituent of ribosome"/>
    <property type="evidence" value="ECO:0007669"/>
    <property type="project" value="InterPro"/>
</dbReference>
<dbReference type="GO" id="GO:0005743">
    <property type="term" value="C:mitochondrial inner membrane"/>
    <property type="evidence" value="ECO:0007669"/>
    <property type="project" value="UniProtKB-ARBA"/>
</dbReference>
<keyword evidence="3" id="KW-0689">Ribosomal protein</keyword>
<organism evidence="8 9">
    <name type="scientific">Oreochromis niloticus</name>
    <name type="common">Nile tilapia</name>
    <name type="synonym">Tilapia nilotica</name>
    <dbReference type="NCBI Taxonomy" id="8128"/>
    <lineage>
        <taxon>Eukaryota</taxon>
        <taxon>Metazoa</taxon>
        <taxon>Chordata</taxon>
        <taxon>Craniata</taxon>
        <taxon>Vertebrata</taxon>
        <taxon>Euteleostomi</taxon>
        <taxon>Actinopterygii</taxon>
        <taxon>Neopterygii</taxon>
        <taxon>Teleostei</taxon>
        <taxon>Neoteleostei</taxon>
        <taxon>Acanthomorphata</taxon>
        <taxon>Ovalentaria</taxon>
        <taxon>Cichlomorphae</taxon>
        <taxon>Cichliformes</taxon>
        <taxon>Cichlidae</taxon>
        <taxon>African cichlids</taxon>
        <taxon>Pseudocrenilabrinae</taxon>
        <taxon>Oreochromini</taxon>
        <taxon>Oreochromis</taxon>
    </lineage>
</organism>
<dbReference type="InParanoid" id="I3IVY4"/>
<evidence type="ECO:0000313" key="8">
    <source>
        <dbReference type="Ensembl" id="ENSONIP00000000774.2"/>
    </source>
</evidence>
<gene>
    <name evidence="8" type="primary">mrps18a</name>
</gene>
<dbReference type="Pfam" id="PF01084">
    <property type="entry name" value="Ribosomal_S18"/>
    <property type="match status" value="1"/>
</dbReference>
<evidence type="ECO:0000256" key="1">
    <source>
        <dbReference type="ARBA" id="ARBA00004173"/>
    </source>
</evidence>
<dbReference type="PANTHER" id="PTHR13479:SF66">
    <property type="entry name" value="LARGE RIBOSOMAL SUBUNIT PROTEIN ML66"/>
    <property type="match status" value="1"/>
</dbReference>
<dbReference type="FunCoup" id="I3IVY4">
    <property type="interactions" value="1288"/>
</dbReference>
<dbReference type="eggNOG" id="KOG3162">
    <property type="taxonomic scope" value="Eukaryota"/>
</dbReference>
<dbReference type="STRING" id="8128.ENSONIP00000000774"/>
<keyword evidence="2" id="KW-0809">Transit peptide</keyword>
<dbReference type="SUPFAM" id="SSF46911">
    <property type="entry name" value="Ribosomal protein S18"/>
    <property type="match status" value="1"/>
</dbReference>
<dbReference type="HOGENOM" id="CLU_107628_0_0_1"/>
<accession>I3IVY4</accession>
<dbReference type="FunFam" id="4.10.640.10:FF:000011">
    <property type="entry name" value="28S ribosomal protein S18a, mitochondrial"/>
    <property type="match status" value="1"/>
</dbReference>
<sequence length="217" mass="24521">MAARSVFRSLWTSFAGLKVESRGTNLSSLRTINVPQLTALTIQKRGIRQVLEKQDGKTTNIEGQILEVPVGPQPPNPTAKCPIYRWNLQNKYNYTDVLLLSQFIRSDGGMLPRRVTGLCPEEHRKIAICVQMAHRAGLLPDHKPKLPDGHVPKRPKPKLNRYLTRWSIDSVKPIYKTGLKWCKKRMPVGHPILKNNAHFPLLACGSLDVHTQMRGLP</sequence>
<evidence type="ECO:0000256" key="7">
    <source>
        <dbReference type="ARBA" id="ARBA00071652"/>
    </source>
</evidence>
<dbReference type="Proteomes" id="UP000005207">
    <property type="component" value="Linkage group LG15"/>
</dbReference>
<evidence type="ECO:0000256" key="3">
    <source>
        <dbReference type="ARBA" id="ARBA00022980"/>
    </source>
</evidence>
<dbReference type="PANTHER" id="PTHR13479">
    <property type="entry name" value="30S RIBOSOMAL PROTEIN S18"/>
    <property type="match status" value="1"/>
</dbReference>
<keyword evidence="9" id="KW-1185">Reference proteome</keyword>
<dbReference type="Ensembl" id="ENSONIT00000000773.2">
    <property type="protein sequence ID" value="ENSONIP00000000774.2"/>
    <property type="gene ID" value="ENSONIG00000000609.2"/>
</dbReference>
<reference evidence="8" key="3">
    <citation type="submission" date="2025-09" db="UniProtKB">
        <authorList>
            <consortium name="Ensembl"/>
        </authorList>
    </citation>
    <scope>IDENTIFICATION</scope>
</reference>
<evidence type="ECO:0000256" key="5">
    <source>
        <dbReference type="ARBA" id="ARBA00023274"/>
    </source>
</evidence>
<comment type="subcellular location">
    <subcellularLocation>
        <location evidence="1">Mitochondrion</location>
    </subcellularLocation>
</comment>
<reference evidence="8" key="2">
    <citation type="submission" date="2025-08" db="UniProtKB">
        <authorList>
            <consortium name="Ensembl"/>
        </authorList>
    </citation>
    <scope>IDENTIFICATION</scope>
</reference>
<dbReference type="AlphaFoldDB" id="I3IVY4"/>
<dbReference type="GO" id="GO:0070181">
    <property type="term" value="F:small ribosomal subunit rRNA binding"/>
    <property type="evidence" value="ECO:0007669"/>
    <property type="project" value="TreeGrafter"/>
</dbReference>
<proteinExistence type="inferred from homology"/>
<dbReference type="Gene3D" id="4.10.640.10">
    <property type="entry name" value="Ribosomal protein S18"/>
    <property type="match status" value="1"/>
</dbReference>
<dbReference type="GO" id="GO:0032543">
    <property type="term" value="P:mitochondrial translation"/>
    <property type="evidence" value="ECO:0007669"/>
    <property type="project" value="TreeGrafter"/>
</dbReference>
<reference evidence="9" key="1">
    <citation type="submission" date="2012-01" db="EMBL/GenBank/DDBJ databases">
        <title>The Genome Sequence of Oreochromis niloticus (Nile Tilapia).</title>
        <authorList>
            <consortium name="Broad Institute Genome Assembly Team"/>
            <consortium name="Broad Institute Sequencing Platform"/>
            <person name="Di Palma F."/>
            <person name="Johnson J."/>
            <person name="Lander E.S."/>
            <person name="Lindblad-Toh K."/>
        </authorList>
    </citation>
    <scope>NUCLEOTIDE SEQUENCE [LARGE SCALE GENOMIC DNA]</scope>
</reference>